<dbReference type="EMBL" id="AUZX01004993">
    <property type="protein sequence ID" value="EQD69463.1"/>
    <property type="molecule type" value="Genomic_DNA"/>
</dbReference>
<sequence length="250" mass="28239">MIRNRLLIRSHRALALLLLACVPALTQAGPASKVYTPQVSYGEWELELRGGAQQWPGQSGDRAQQYVTDIGYGIAPRWFTELAVFYARMPGSAARIEGYEWENVFQLTEIGEYWMDVGLFAEIAHDRIEKRNYIELGPMLQKEFGHALVNLNLLFTRGLASDREPGTEFEYAWQWKWRGNALFEPGLQGFGSFGRVGYLHAAENKLGPAFFGRAALGAGRALKYDAALLFGTVNGSPDRTLRFQLEYEFF</sequence>
<evidence type="ECO:0000313" key="1">
    <source>
        <dbReference type="EMBL" id="EQD69463.1"/>
    </source>
</evidence>
<comment type="caution">
    <text evidence="1">The sequence shown here is derived from an EMBL/GenBank/DDBJ whole genome shotgun (WGS) entry which is preliminary data.</text>
</comment>
<organism evidence="1">
    <name type="scientific">mine drainage metagenome</name>
    <dbReference type="NCBI Taxonomy" id="410659"/>
    <lineage>
        <taxon>unclassified sequences</taxon>
        <taxon>metagenomes</taxon>
        <taxon>ecological metagenomes</taxon>
    </lineage>
</organism>
<reference evidence="1" key="1">
    <citation type="submission" date="2013-08" db="EMBL/GenBank/DDBJ databases">
        <authorList>
            <person name="Mendez C."/>
            <person name="Richter M."/>
            <person name="Ferrer M."/>
            <person name="Sanchez J."/>
        </authorList>
    </citation>
    <scope>NUCLEOTIDE SEQUENCE</scope>
</reference>
<protein>
    <submittedName>
        <fullName evidence="1">Uncharacterized protein</fullName>
    </submittedName>
</protein>
<reference evidence="1" key="2">
    <citation type="journal article" date="2014" name="ISME J.">
        <title>Microbial stratification in low pH oxic and suboxic macroscopic growths along an acid mine drainage.</title>
        <authorList>
            <person name="Mendez-Garcia C."/>
            <person name="Mesa V."/>
            <person name="Sprenger R.R."/>
            <person name="Richter M."/>
            <person name="Diez M.S."/>
            <person name="Solano J."/>
            <person name="Bargiela R."/>
            <person name="Golyshina O.V."/>
            <person name="Manteca A."/>
            <person name="Ramos J.L."/>
            <person name="Gallego J.R."/>
            <person name="Llorente I."/>
            <person name="Martins Dos Santos V.A."/>
            <person name="Jensen O.N."/>
            <person name="Pelaez A.I."/>
            <person name="Sanchez J."/>
            <person name="Ferrer M."/>
        </authorList>
    </citation>
    <scope>NUCLEOTIDE SEQUENCE</scope>
</reference>
<name>T1BLV5_9ZZZZ</name>
<dbReference type="AlphaFoldDB" id="T1BLV5"/>
<gene>
    <name evidence="1" type="ORF">B1A_06907</name>
</gene>
<accession>T1BLV5</accession>
<proteinExistence type="predicted"/>